<dbReference type="SUPFAM" id="SSF53822">
    <property type="entry name" value="Periplasmic binding protein-like I"/>
    <property type="match status" value="1"/>
</dbReference>
<dbReference type="RefSeq" id="WP_220167946.1">
    <property type="nucleotide sequence ID" value="NZ_JAIBOA010000012.1"/>
</dbReference>
<comment type="caution">
    <text evidence="1">The sequence shown here is derived from an EMBL/GenBank/DDBJ whole genome shotgun (WGS) entry which is preliminary data.</text>
</comment>
<reference evidence="1 2" key="1">
    <citation type="submission" date="2021-07" db="EMBL/GenBank/DDBJ databases">
        <title>Actinomadura sp. PM05-2 isolated from lichen.</title>
        <authorList>
            <person name="Somphong A."/>
            <person name="Phongsopitanun W."/>
            <person name="Tanasupawat S."/>
            <person name="Peongsungnone V."/>
        </authorList>
    </citation>
    <scope>NUCLEOTIDE SEQUENCE [LARGE SCALE GENOMIC DNA]</scope>
    <source>
        <strain evidence="1 2">PM05-2</strain>
    </source>
</reference>
<dbReference type="Proteomes" id="UP000774570">
    <property type="component" value="Unassembled WGS sequence"/>
</dbReference>
<dbReference type="InterPro" id="IPR028082">
    <property type="entry name" value="Peripla_BP_I"/>
</dbReference>
<evidence type="ECO:0000313" key="1">
    <source>
        <dbReference type="EMBL" id="MBW8484722.1"/>
    </source>
</evidence>
<protein>
    <recommendedName>
        <fullName evidence="3">ABC transporter substrate-binding protein</fullName>
    </recommendedName>
</protein>
<dbReference type="EMBL" id="JAIBOA010000012">
    <property type="protein sequence ID" value="MBW8484722.1"/>
    <property type="molecule type" value="Genomic_DNA"/>
</dbReference>
<evidence type="ECO:0008006" key="3">
    <source>
        <dbReference type="Google" id="ProtNLM"/>
    </source>
</evidence>
<name>A0ABS7FYR5_9ACTN</name>
<keyword evidence="2" id="KW-1185">Reference proteome</keyword>
<accession>A0ABS7FYR5</accession>
<organism evidence="1 2">
    <name type="scientific">Actinomadura parmotrematis</name>
    <dbReference type="NCBI Taxonomy" id="2864039"/>
    <lineage>
        <taxon>Bacteria</taxon>
        <taxon>Bacillati</taxon>
        <taxon>Actinomycetota</taxon>
        <taxon>Actinomycetes</taxon>
        <taxon>Streptosporangiales</taxon>
        <taxon>Thermomonosporaceae</taxon>
        <taxon>Actinomadura</taxon>
    </lineage>
</organism>
<gene>
    <name evidence="1" type="ORF">K1Y72_20225</name>
</gene>
<evidence type="ECO:0000313" key="2">
    <source>
        <dbReference type="Proteomes" id="UP000774570"/>
    </source>
</evidence>
<proteinExistence type="predicted"/>
<sequence length="943" mass="98847">MAEDGGALGEMLGRLWRRPTFTDRVLRRRADPVRPVVRLAPAGPDAAPEAHPAAIVPRLSRLRPLARVDAHGPDGEPEDPAGRAVAAALLPPLARAVVEFNTSDRQLTFTRYRLVEWLAALRLDDPPAGAAPNGLLGLRAEALIAALRALRSGAAKPELLGPLASVQGWLLGLVGMVAAAFPRLRFWLWTRGVPGLGREVRWLLRQPFLDPRDQGLLDFAVRLTAGQRTPEEHPELLRLLAHAFLEDLRAAYRRSPWEPATWRRTARPVLVLDNAGTPLPGPAADPDLPGLITAVRALTGRADPLAVLVVEDGPAPGLPPASAAAVDAWLADPPPRSAGRRDAPLGEAEAARWTLRLAVPAAAVAEFTAAPRPAPPRGPFAARHPAVPWTAAGVAAALAAGAVYTAAPWTDARPAVASGPCGTGGAAWPAASAEPWTPPGGTAAECVGFAAAGTPFGASERGAPSPQQAVQARRLRTDQELIFKENARAAGLAAANPARPLAGLVYFAGLTSAPGDDYDSAEAEELEGLLAAQRLANDPQSGPLLRIVVANGGSRMRAAATVAARLVPLFERDRTLVGVVGMDRSVPEVKAAIAALAGHDVPILATTLSADGIGAGPHGTWPGYFQLSGTNSDEARLIYDYVRLAVPEWFRRPARDYASDRATEATAIRVYRPPNSEPDLYVSTLVADLRRLRPRDLPAPRTVTSAAGLCHRSWVVVYAGRHDVPAGATGDDFSAFLREMKACGGRQPFIIAADAVTRFVADPARSGIGQYGGLSVSYVSKGLAILETGRACVTGGGVPRGHDPGLATFCTAYRALAGDLAKAGVRLLWTGERAGLAYDAAGVLLRAVPPTAPAGDRRAALRAIAKAIETHPFTGVTGPLDYTRSHFPDQAARRDPMAVVRIALAADRLPGCEFVGAGGGRPAALGVRLGRCDSGVRPVPAFG</sequence>